<sequence>MSLRDKAANMMNGLCGVGGKLVKIVQDDGVSLRNQEDEKLSWEETYKAMSKEQEDWGDFEVTLANGLKRLDYGG</sequence>
<keyword evidence="2" id="KW-1185">Reference proteome</keyword>
<reference evidence="1 2" key="1">
    <citation type="submission" date="2017-01" db="EMBL/GenBank/DDBJ databases">
        <title>The cable genome- insights into the physiology and evolution of filamentous bacteria capable of sulfide oxidation via long distance electron transfer.</title>
        <authorList>
            <person name="Schreiber L."/>
            <person name="Bjerg J.T."/>
            <person name="Boggild A."/>
            <person name="Van De Vossenberg J."/>
            <person name="Meysman F."/>
            <person name="Nielsen L.P."/>
            <person name="Schramm A."/>
            <person name="Kjeldsen K.U."/>
        </authorList>
    </citation>
    <scope>NUCLEOTIDE SEQUENCE [LARGE SCALE GENOMIC DNA]</scope>
    <source>
        <strain evidence="1">MCF</strain>
    </source>
</reference>
<comment type="caution">
    <text evidence="1">The sequence shown here is derived from an EMBL/GenBank/DDBJ whole genome shotgun (WGS) entry which is preliminary data.</text>
</comment>
<organism evidence="1 2">
    <name type="scientific">Candidatus Electrothrix aarhusensis</name>
    <dbReference type="NCBI Taxonomy" id="1859131"/>
    <lineage>
        <taxon>Bacteria</taxon>
        <taxon>Pseudomonadati</taxon>
        <taxon>Thermodesulfobacteriota</taxon>
        <taxon>Desulfobulbia</taxon>
        <taxon>Desulfobulbales</taxon>
        <taxon>Desulfobulbaceae</taxon>
        <taxon>Candidatus Electrothrix</taxon>
    </lineage>
</organism>
<dbReference type="AlphaFoldDB" id="A0A444IR06"/>
<proteinExistence type="predicted"/>
<protein>
    <submittedName>
        <fullName evidence="1">Uncharacterized protein</fullName>
    </submittedName>
</protein>
<dbReference type="Proteomes" id="UP000287853">
    <property type="component" value="Unassembled WGS sequence"/>
</dbReference>
<evidence type="ECO:0000313" key="1">
    <source>
        <dbReference type="EMBL" id="RWX43308.1"/>
    </source>
</evidence>
<dbReference type="EMBL" id="MTKO01000124">
    <property type="protein sequence ID" value="RWX43308.1"/>
    <property type="molecule type" value="Genomic_DNA"/>
</dbReference>
<gene>
    <name evidence="1" type="ORF">H206_02906</name>
</gene>
<evidence type="ECO:0000313" key="2">
    <source>
        <dbReference type="Proteomes" id="UP000287853"/>
    </source>
</evidence>
<name>A0A444IR06_9BACT</name>
<accession>A0A444IR06</accession>